<dbReference type="SUPFAM" id="SSF51690">
    <property type="entry name" value="Nicotinate/Quinolinate PRTase C-terminal domain-like"/>
    <property type="match status" value="1"/>
</dbReference>
<accession>A0A517U2B7</accession>
<gene>
    <name evidence="15" type="primary">nadC</name>
    <name evidence="15" type="ORF">I41_39780</name>
</gene>
<dbReference type="EC" id="2.4.2.19" evidence="5"/>
<dbReference type="FunFam" id="3.90.1170.20:FF:000001">
    <property type="entry name" value="Nicotinate-nucleotide diphosphorylase (Carboxylating)"/>
    <property type="match status" value="1"/>
</dbReference>
<dbReference type="GO" id="GO:0004514">
    <property type="term" value="F:nicotinate-nucleotide diphosphorylase (carboxylating) activity"/>
    <property type="evidence" value="ECO:0007669"/>
    <property type="project" value="UniProtKB-EC"/>
</dbReference>
<evidence type="ECO:0000256" key="6">
    <source>
        <dbReference type="ARBA" id="ARBA00022642"/>
    </source>
</evidence>
<dbReference type="GO" id="GO:0034213">
    <property type="term" value="P:quinolinate catabolic process"/>
    <property type="evidence" value="ECO:0007669"/>
    <property type="project" value="TreeGrafter"/>
</dbReference>
<comment type="catalytic activity">
    <reaction evidence="10">
        <text>nicotinate beta-D-ribonucleotide + CO2 + diphosphate = quinolinate + 5-phospho-alpha-D-ribose 1-diphosphate + 2 H(+)</text>
        <dbReference type="Rhea" id="RHEA:12733"/>
        <dbReference type="ChEBI" id="CHEBI:15378"/>
        <dbReference type="ChEBI" id="CHEBI:16526"/>
        <dbReference type="ChEBI" id="CHEBI:29959"/>
        <dbReference type="ChEBI" id="CHEBI:33019"/>
        <dbReference type="ChEBI" id="CHEBI:57502"/>
        <dbReference type="ChEBI" id="CHEBI:58017"/>
        <dbReference type="EC" id="2.4.2.19"/>
    </reaction>
</comment>
<dbReference type="OrthoDB" id="9782546at2"/>
<dbReference type="GO" id="GO:0005737">
    <property type="term" value="C:cytoplasm"/>
    <property type="evidence" value="ECO:0007669"/>
    <property type="project" value="TreeGrafter"/>
</dbReference>
<evidence type="ECO:0000256" key="4">
    <source>
        <dbReference type="ARBA" id="ARBA00011218"/>
    </source>
</evidence>
<evidence type="ECO:0000256" key="12">
    <source>
        <dbReference type="PIRNR" id="PIRNR006250"/>
    </source>
</evidence>
<feature type="domain" description="Quinolinate phosphoribosyl transferase C-terminal" evidence="13">
    <location>
        <begin position="122"/>
        <end position="307"/>
    </location>
</feature>
<dbReference type="UniPathway" id="UPA00253">
    <property type="reaction ID" value="UER00331"/>
</dbReference>
<evidence type="ECO:0000313" key="16">
    <source>
        <dbReference type="Proteomes" id="UP000317909"/>
    </source>
</evidence>
<comment type="function">
    <text evidence="1">Involved in the catabolism of quinolinic acid (QA).</text>
</comment>
<dbReference type="InterPro" id="IPR037128">
    <property type="entry name" value="Quinolinate_PRibosylTase_N_sf"/>
</dbReference>
<dbReference type="GO" id="GO:0009435">
    <property type="term" value="P:NAD+ biosynthetic process"/>
    <property type="evidence" value="ECO:0007669"/>
    <property type="project" value="UniProtKB-UniPathway"/>
</dbReference>
<feature type="domain" description="Quinolinate phosphoribosyl transferase N-terminal" evidence="14">
    <location>
        <begin position="35"/>
        <end position="119"/>
    </location>
</feature>
<organism evidence="15 16">
    <name type="scientific">Lacipirellula limnantheis</name>
    <dbReference type="NCBI Taxonomy" id="2528024"/>
    <lineage>
        <taxon>Bacteria</taxon>
        <taxon>Pseudomonadati</taxon>
        <taxon>Planctomycetota</taxon>
        <taxon>Planctomycetia</taxon>
        <taxon>Pirellulales</taxon>
        <taxon>Lacipirellulaceae</taxon>
        <taxon>Lacipirellula</taxon>
    </lineage>
</organism>
<dbReference type="FunFam" id="3.20.20.70:FF:000030">
    <property type="entry name" value="Nicotinate-nucleotide pyrophosphorylase, carboxylating"/>
    <property type="match status" value="1"/>
</dbReference>
<evidence type="ECO:0000256" key="7">
    <source>
        <dbReference type="ARBA" id="ARBA00022676"/>
    </source>
</evidence>
<dbReference type="RefSeq" id="WP_145434506.1">
    <property type="nucleotide sequence ID" value="NZ_CP036339.1"/>
</dbReference>
<dbReference type="InterPro" id="IPR036068">
    <property type="entry name" value="Nicotinate_pribotase-like_C"/>
</dbReference>
<evidence type="ECO:0000256" key="10">
    <source>
        <dbReference type="ARBA" id="ARBA00047445"/>
    </source>
</evidence>
<keyword evidence="7 12" id="KW-0328">Glycosyltransferase</keyword>
<dbReference type="InterPro" id="IPR004393">
    <property type="entry name" value="NadC"/>
</dbReference>
<dbReference type="KEGG" id="llh:I41_39780"/>
<evidence type="ECO:0000256" key="9">
    <source>
        <dbReference type="ARBA" id="ARBA00033102"/>
    </source>
</evidence>
<evidence type="ECO:0000259" key="14">
    <source>
        <dbReference type="Pfam" id="PF02749"/>
    </source>
</evidence>
<comment type="similarity">
    <text evidence="3 12">Belongs to the NadC/ModD family.</text>
</comment>
<dbReference type="Pfam" id="PF01729">
    <property type="entry name" value="QRPTase_C"/>
    <property type="match status" value="1"/>
</dbReference>
<dbReference type="EMBL" id="CP036339">
    <property type="protein sequence ID" value="QDT74776.1"/>
    <property type="molecule type" value="Genomic_DNA"/>
</dbReference>
<evidence type="ECO:0000259" key="13">
    <source>
        <dbReference type="Pfam" id="PF01729"/>
    </source>
</evidence>
<evidence type="ECO:0000256" key="5">
    <source>
        <dbReference type="ARBA" id="ARBA00011944"/>
    </source>
</evidence>
<dbReference type="SUPFAM" id="SSF54675">
    <property type="entry name" value="Nicotinate/Quinolinate PRTase N-terminal domain-like"/>
    <property type="match status" value="1"/>
</dbReference>
<evidence type="ECO:0000313" key="15">
    <source>
        <dbReference type="EMBL" id="QDT74776.1"/>
    </source>
</evidence>
<dbReference type="PANTHER" id="PTHR32179">
    <property type="entry name" value="NICOTINATE-NUCLEOTIDE PYROPHOSPHORYLASE [CARBOXYLATING]"/>
    <property type="match status" value="1"/>
</dbReference>
<evidence type="ECO:0000256" key="11">
    <source>
        <dbReference type="ARBA" id="ARBA00069173"/>
    </source>
</evidence>
<reference evidence="15 16" key="1">
    <citation type="submission" date="2019-02" db="EMBL/GenBank/DDBJ databases">
        <title>Deep-cultivation of Planctomycetes and their phenomic and genomic characterization uncovers novel biology.</title>
        <authorList>
            <person name="Wiegand S."/>
            <person name="Jogler M."/>
            <person name="Boedeker C."/>
            <person name="Pinto D."/>
            <person name="Vollmers J."/>
            <person name="Rivas-Marin E."/>
            <person name="Kohn T."/>
            <person name="Peeters S.H."/>
            <person name="Heuer A."/>
            <person name="Rast P."/>
            <person name="Oberbeckmann S."/>
            <person name="Bunk B."/>
            <person name="Jeske O."/>
            <person name="Meyerdierks A."/>
            <person name="Storesund J.E."/>
            <person name="Kallscheuer N."/>
            <person name="Luecker S."/>
            <person name="Lage O.M."/>
            <person name="Pohl T."/>
            <person name="Merkel B.J."/>
            <person name="Hornburger P."/>
            <person name="Mueller R.-W."/>
            <person name="Bruemmer F."/>
            <person name="Labrenz M."/>
            <person name="Spormann A.M."/>
            <person name="Op den Camp H."/>
            <person name="Overmann J."/>
            <person name="Amann R."/>
            <person name="Jetten M.S.M."/>
            <person name="Mascher T."/>
            <person name="Medema M.H."/>
            <person name="Devos D.P."/>
            <person name="Kaster A.-K."/>
            <person name="Ovreas L."/>
            <person name="Rohde M."/>
            <person name="Galperin M.Y."/>
            <person name="Jogler C."/>
        </authorList>
    </citation>
    <scope>NUCLEOTIDE SEQUENCE [LARGE SCALE GENOMIC DNA]</scope>
    <source>
        <strain evidence="15 16">I41</strain>
    </source>
</reference>
<dbReference type="PANTHER" id="PTHR32179:SF3">
    <property type="entry name" value="NICOTINATE-NUCLEOTIDE PYROPHOSPHORYLASE [CARBOXYLATING]"/>
    <property type="match status" value="1"/>
</dbReference>
<name>A0A517U2B7_9BACT</name>
<evidence type="ECO:0000256" key="1">
    <source>
        <dbReference type="ARBA" id="ARBA00003237"/>
    </source>
</evidence>
<dbReference type="Gene3D" id="3.90.1170.20">
    <property type="entry name" value="Quinolinate phosphoribosyl transferase, N-terminal domain"/>
    <property type="match status" value="1"/>
</dbReference>
<keyword evidence="16" id="KW-1185">Reference proteome</keyword>
<dbReference type="Pfam" id="PF02749">
    <property type="entry name" value="QRPTase_N"/>
    <property type="match status" value="1"/>
</dbReference>
<proteinExistence type="inferred from homology"/>
<dbReference type="PIRSF" id="PIRSF006250">
    <property type="entry name" value="NadC_ModD"/>
    <property type="match status" value="1"/>
</dbReference>
<dbReference type="InterPro" id="IPR027277">
    <property type="entry name" value="NadC/ModD"/>
</dbReference>
<protein>
    <recommendedName>
        <fullName evidence="11">Probable nicotinate-nucleotide pyrophosphorylase [carboxylating]</fullName>
        <ecNumber evidence="5">2.4.2.19</ecNumber>
    </recommendedName>
    <alternativeName>
        <fullName evidence="9">Quinolinate phosphoribosyltransferase [decarboxylating]</fullName>
    </alternativeName>
</protein>
<evidence type="ECO:0000256" key="2">
    <source>
        <dbReference type="ARBA" id="ARBA00004893"/>
    </source>
</evidence>
<dbReference type="Gene3D" id="3.20.20.70">
    <property type="entry name" value="Aldolase class I"/>
    <property type="match status" value="1"/>
</dbReference>
<comment type="subunit">
    <text evidence="4">Hexamer formed by 3 homodimers.</text>
</comment>
<evidence type="ECO:0000256" key="3">
    <source>
        <dbReference type="ARBA" id="ARBA00009400"/>
    </source>
</evidence>
<keyword evidence="8 12" id="KW-0808">Transferase</keyword>
<dbReference type="CDD" id="cd01572">
    <property type="entry name" value="QPRTase"/>
    <property type="match status" value="1"/>
</dbReference>
<sequence>MDHDFQQIEWDAATIEDCQQLVRLAVREDLERQQDWTTLALVAPDRVGAADIVSRQAGFVAGIQAIAVTIDEMGGQLTFEARVADGDQVSAMTTLGRLSGQVRDLLTCERIILNILGRMMGVATLAAQYVERVAGTPARIYDTRKTTPGWRRLEKFAVRCGGARNHRLGLYDAVLIKDNHLAQFARPGEPAGDAAARAVRQAREFLREFAAVDKLASAGIVEIEVDTLEQLAAVLPERPEIVLLDNMQLQQLRAGVAMRNALAPGVELEASGGVNLETVRGIAKSGVDRISVGGITHAAKSLDVGLDWHV</sequence>
<dbReference type="AlphaFoldDB" id="A0A517U2B7"/>
<comment type="pathway">
    <text evidence="2">Cofactor biosynthesis; NAD(+) biosynthesis; nicotinate D-ribonucleotide from quinolinate: step 1/1.</text>
</comment>
<dbReference type="Proteomes" id="UP000317909">
    <property type="component" value="Chromosome"/>
</dbReference>
<keyword evidence="6" id="KW-0662">Pyridine nucleotide biosynthesis</keyword>
<dbReference type="InterPro" id="IPR013785">
    <property type="entry name" value="Aldolase_TIM"/>
</dbReference>
<dbReference type="NCBIfam" id="TIGR00078">
    <property type="entry name" value="nadC"/>
    <property type="match status" value="1"/>
</dbReference>
<dbReference type="InterPro" id="IPR002638">
    <property type="entry name" value="Quinolinate_PRibosylTrfase_C"/>
</dbReference>
<evidence type="ECO:0000256" key="8">
    <source>
        <dbReference type="ARBA" id="ARBA00022679"/>
    </source>
</evidence>
<dbReference type="InterPro" id="IPR022412">
    <property type="entry name" value="Quinolinate_PRibosylTrfase_N"/>
</dbReference>